<dbReference type="Proteomes" id="UP000076923">
    <property type="component" value="Unassembled WGS sequence"/>
</dbReference>
<comment type="caution">
    <text evidence="2">The sequence shown here is derived from an EMBL/GenBank/DDBJ whole genome shotgun (WGS) entry which is preliminary data.</text>
</comment>
<protein>
    <recommendedName>
        <fullName evidence="4">Oligosaccharide repeat unit polymerase</fullName>
    </recommendedName>
</protein>
<proteinExistence type="predicted"/>
<feature type="transmembrane region" description="Helical" evidence="1">
    <location>
        <begin position="34"/>
        <end position="54"/>
    </location>
</feature>
<evidence type="ECO:0008006" key="4">
    <source>
        <dbReference type="Google" id="ProtNLM"/>
    </source>
</evidence>
<feature type="transmembrane region" description="Helical" evidence="1">
    <location>
        <begin position="116"/>
        <end position="137"/>
    </location>
</feature>
<feature type="transmembrane region" description="Helical" evidence="1">
    <location>
        <begin position="377"/>
        <end position="397"/>
    </location>
</feature>
<evidence type="ECO:0000313" key="3">
    <source>
        <dbReference type="Proteomes" id="UP000076923"/>
    </source>
</evidence>
<keyword evidence="3" id="KW-1185">Reference proteome</keyword>
<accession>A0A176TD44</accession>
<feature type="transmembrane region" description="Helical" evidence="1">
    <location>
        <begin position="409"/>
        <end position="428"/>
    </location>
</feature>
<dbReference type="InterPro" id="IPR029468">
    <property type="entry name" value="O-ag_pol_Wzy"/>
</dbReference>
<keyword evidence="1" id="KW-0472">Membrane</keyword>
<sequence length="460" mass="52966">MDKELFIINFGVLFIILGIFILRKEKVDSLKKQYLKHSNLFVLGFVIVHFQFYMDYLLSNTTKNNTYVWYDINVINKAFILSLVGLIAFFLGYFIFFFKKHKIPKNKIYKKSSTLLLTYLALIFLVVFYATVNPLYLAGFYASAVLDPITIYAEFGFQICLFAVLIQNTRNILGYSGNILEKKYSFLNFVKAQGLLFNSTVIIYLIGVLASGDRGPIMSVFLCYVSNYIFLTKKKYSFKSITFLLITGAFIITVLGQVRLMDKELSFSERFFIALSGDYVNLNRESENSISSSTKELATSVKTVHIALATVPDKHDFFYGQFQSQLVLGAIPFGTNLKNLIFDDNSYKYINSGKFITWTVFGEFYTYELGSSCIADLYLDLGILGVVMGMFVFGVFLRKCERSMLERNHVSLFFHVFIIVYLCFSIYLSRSMLLFNLKLCVYIYIVLSLFNNFNFKEGIK</sequence>
<feature type="transmembrane region" description="Helical" evidence="1">
    <location>
        <begin position="6"/>
        <end position="22"/>
    </location>
</feature>
<gene>
    <name evidence="2" type="ORF">LPB303_05090</name>
</gene>
<organism evidence="2 3">
    <name type="scientific">Polaribacter atrinae</name>
    <dbReference type="NCBI Taxonomy" id="1333662"/>
    <lineage>
        <taxon>Bacteria</taxon>
        <taxon>Pseudomonadati</taxon>
        <taxon>Bacteroidota</taxon>
        <taxon>Flavobacteriia</taxon>
        <taxon>Flavobacteriales</taxon>
        <taxon>Flavobacteriaceae</taxon>
    </lineage>
</organism>
<reference evidence="2 3" key="1">
    <citation type="submission" date="2016-02" db="EMBL/GenBank/DDBJ databases">
        <title>Draft genome sequence of Polaribacter atrinae KACC17473.</title>
        <authorList>
            <person name="Shin S.-K."/>
            <person name="Yi H."/>
        </authorList>
    </citation>
    <scope>NUCLEOTIDE SEQUENCE [LARGE SCALE GENOMIC DNA]</scope>
    <source>
        <strain evidence="2 3">KACC 17473</strain>
    </source>
</reference>
<feature type="transmembrane region" description="Helical" evidence="1">
    <location>
        <begin position="215"/>
        <end position="231"/>
    </location>
</feature>
<feature type="transmembrane region" description="Helical" evidence="1">
    <location>
        <begin position="74"/>
        <end position="96"/>
    </location>
</feature>
<evidence type="ECO:0000313" key="2">
    <source>
        <dbReference type="EMBL" id="OAD45669.1"/>
    </source>
</evidence>
<feature type="transmembrane region" description="Helical" evidence="1">
    <location>
        <begin position="243"/>
        <end position="261"/>
    </location>
</feature>
<name>A0A176TD44_9FLAO</name>
<feature type="transmembrane region" description="Helical" evidence="1">
    <location>
        <begin position="434"/>
        <end position="453"/>
    </location>
</feature>
<evidence type="ECO:0000256" key="1">
    <source>
        <dbReference type="SAM" id="Phobius"/>
    </source>
</evidence>
<dbReference type="EMBL" id="LVWE01000010">
    <property type="protein sequence ID" value="OAD45669.1"/>
    <property type="molecule type" value="Genomic_DNA"/>
</dbReference>
<keyword evidence="1" id="KW-0812">Transmembrane</keyword>
<feature type="transmembrane region" description="Helical" evidence="1">
    <location>
        <begin position="149"/>
        <end position="166"/>
    </location>
</feature>
<feature type="transmembrane region" description="Helical" evidence="1">
    <location>
        <begin position="186"/>
        <end position="209"/>
    </location>
</feature>
<dbReference type="Pfam" id="PF14296">
    <property type="entry name" value="O-ag_pol_Wzy"/>
    <property type="match status" value="1"/>
</dbReference>
<keyword evidence="1" id="KW-1133">Transmembrane helix</keyword>
<dbReference type="AlphaFoldDB" id="A0A176TD44"/>